<dbReference type="PANTHER" id="PTHR21666">
    <property type="entry name" value="PEPTIDASE-RELATED"/>
    <property type="match status" value="1"/>
</dbReference>
<dbReference type="EMBL" id="FSRE01000003">
    <property type="protein sequence ID" value="SIO08281.1"/>
    <property type="molecule type" value="Genomic_DNA"/>
</dbReference>
<keyword evidence="6" id="KW-0862">Zinc</keyword>
<evidence type="ECO:0000256" key="5">
    <source>
        <dbReference type="ARBA" id="ARBA00022801"/>
    </source>
</evidence>
<evidence type="ECO:0000259" key="9">
    <source>
        <dbReference type="Pfam" id="PF01551"/>
    </source>
</evidence>
<dbReference type="OrthoDB" id="9805070at2"/>
<dbReference type="Gene3D" id="3.10.450.350">
    <property type="match status" value="2"/>
</dbReference>
<keyword evidence="12" id="KW-1185">Reference proteome</keyword>
<accession>A0A1N6GLC0</accession>
<evidence type="ECO:0000256" key="6">
    <source>
        <dbReference type="ARBA" id="ARBA00022833"/>
    </source>
</evidence>
<dbReference type="InterPro" id="IPR011055">
    <property type="entry name" value="Dup_hybrid_motif"/>
</dbReference>
<evidence type="ECO:0000259" key="10">
    <source>
        <dbReference type="Pfam" id="PF19425"/>
    </source>
</evidence>
<dbReference type="InterPro" id="IPR045834">
    <property type="entry name" value="Csd3_N2"/>
</dbReference>
<dbReference type="InterPro" id="IPR050570">
    <property type="entry name" value="Cell_wall_metabolism_enzyme"/>
</dbReference>
<reference evidence="11 12" key="1">
    <citation type="submission" date="2016-11" db="EMBL/GenBank/DDBJ databases">
        <authorList>
            <person name="Jaros S."/>
            <person name="Januszkiewicz K."/>
            <person name="Wedrychowicz H."/>
        </authorList>
    </citation>
    <scope>NUCLEOTIDE SEQUENCE [LARGE SCALE GENOMIC DNA]</scope>
    <source>
        <strain evidence="11 12">DSM 17737</strain>
    </source>
</reference>
<feature type="region of interest" description="Disordered" evidence="8">
    <location>
        <begin position="54"/>
        <end position="81"/>
    </location>
</feature>
<feature type="domain" description="M23ase beta-sheet core" evidence="9">
    <location>
        <begin position="307"/>
        <end position="402"/>
    </location>
</feature>
<proteinExistence type="predicted"/>
<feature type="domain" description="Csd3-like second N-terminal" evidence="10">
    <location>
        <begin position="175"/>
        <end position="293"/>
    </location>
</feature>
<evidence type="ECO:0000256" key="3">
    <source>
        <dbReference type="ARBA" id="ARBA00022670"/>
    </source>
</evidence>
<name>A0A1N6GLC0_9GAMM</name>
<dbReference type="GO" id="GO:0004222">
    <property type="term" value="F:metalloendopeptidase activity"/>
    <property type="evidence" value="ECO:0007669"/>
    <property type="project" value="TreeGrafter"/>
</dbReference>
<evidence type="ECO:0000313" key="12">
    <source>
        <dbReference type="Proteomes" id="UP000198461"/>
    </source>
</evidence>
<dbReference type="GO" id="GO:0046872">
    <property type="term" value="F:metal ion binding"/>
    <property type="evidence" value="ECO:0007669"/>
    <property type="project" value="UniProtKB-KW"/>
</dbReference>
<sequence>MAALLQRSRSLLLTLLVGVVLTFTLFHAMSGRAANDDAGQLALLKLPLPPLPQADNTAPQAWESNTPDHATKTNPAPSATQKTVQAGKNDVFSTVLMRAGVDYNTIDTLAKLDHTERKLVLIHPGDRFTVVFDAKQQPERIIRHVNAVTDIVAERGAEGWKINTLKKPVDIIITMAQGTIEDSLYDAGKQAGLSDKTIMALANLYQWDIDFARQLRPGDTFKVIYEKRYLDGAYLGDGRILAAEVHTSGKTYTAFALRDASGKIIGYYDEDGHNLRKAFMRNPVDFVHITSRFTRKRWHPTQHKWKAHRGVDYGGKIGTPVHVTGNGRVTFKGWKTGYGRVVFVQHGRRYTTVYAHLSRFGKIRKGSYVKMGQTIGYIGQSGWATGPHLHYEFRIDGKHKDPLLVKFPDASPVPAQYKSAFQAQSRFLMAQLQRLDTAHQLAQSFE</sequence>
<organism evidence="11 12">
    <name type="scientific">Sulfurivirga caldicuralii</name>
    <dbReference type="NCBI Taxonomy" id="364032"/>
    <lineage>
        <taxon>Bacteria</taxon>
        <taxon>Pseudomonadati</taxon>
        <taxon>Pseudomonadota</taxon>
        <taxon>Gammaproteobacteria</taxon>
        <taxon>Thiotrichales</taxon>
        <taxon>Piscirickettsiaceae</taxon>
        <taxon>Sulfurivirga</taxon>
    </lineage>
</organism>
<keyword evidence="4" id="KW-0479">Metal-binding</keyword>
<keyword evidence="7" id="KW-0482">Metalloprotease</keyword>
<dbReference type="Gene3D" id="2.70.70.10">
    <property type="entry name" value="Glucose Permease (Domain IIA)"/>
    <property type="match status" value="1"/>
</dbReference>
<comment type="subcellular location">
    <subcellularLocation>
        <location evidence="2">Cell envelope</location>
    </subcellularLocation>
</comment>
<keyword evidence="5 11" id="KW-0378">Hydrolase</keyword>
<dbReference type="Pfam" id="PF01551">
    <property type="entry name" value="Peptidase_M23"/>
    <property type="match status" value="1"/>
</dbReference>
<evidence type="ECO:0000256" key="8">
    <source>
        <dbReference type="SAM" id="MobiDB-lite"/>
    </source>
</evidence>
<comment type="cofactor">
    <cofactor evidence="1">
        <name>Zn(2+)</name>
        <dbReference type="ChEBI" id="CHEBI:29105"/>
    </cofactor>
</comment>
<dbReference type="Proteomes" id="UP000198461">
    <property type="component" value="Unassembled WGS sequence"/>
</dbReference>
<evidence type="ECO:0000256" key="7">
    <source>
        <dbReference type="ARBA" id="ARBA00023049"/>
    </source>
</evidence>
<dbReference type="GO" id="GO:0006508">
    <property type="term" value="P:proteolysis"/>
    <property type="evidence" value="ECO:0007669"/>
    <property type="project" value="UniProtKB-KW"/>
</dbReference>
<dbReference type="SUPFAM" id="SSF51261">
    <property type="entry name" value="Duplicated hybrid motif"/>
    <property type="match status" value="1"/>
</dbReference>
<dbReference type="PANTHER" id="PTHR21666:SF288">
    <property type="entry name" value="CELL DIVISION PROTEIN YTFB"/>
    <property type="match status" value="1"/>
</dbReference>
<gene>
    <name evidence="11" type="ORF">SAMN05443662_1395</name>
</gene>
<dbReference type="RefSeq" id="WP_074201655.1">
    <property type="nucleotide sequence ID" value="NZ_FSRE01000003.1"/>
</dbReference>
<protein>
    <submittedName>
        <fullName evidence="11">Murein DD-endopeptidase MepM and murein hydrolase activator NlpD, contain LysM domain</fullName>
    </submittedName>
</protein>
<dbReference type="InterPro" id="IPR016047">
    <property type="entry name" value="M23ase_b-sheet_dom"/>
</dbReference>
<dbReference type="AlphaFoldDB" id="A0A1N6GLC0"/>
<evidence type="ECO:0000256" key="1">
    <source>
        <dbReference type="ARBA" id="ARBA00001947"/>
    </source>
</evidence>
<dbReference type="CDD" id="cd12797">
    <property type="entry name" value="M23_peptidase"/>
    <property type="match status" value="1"/>
</dbReference>
<dbReference type="STRING" id="364032.SAMN05443662_1395"/>
<evidence type="ECO:0000313" key="11">
    <source>
        <dbReference type="EMBL" id="SIO08281.1"/>
    </source>
</evidence>
<evidence type="ECO:0000256" key="4">
    <source>
        <dbReference type="ARBA" id="ARBA00022723"/>
    </source>
</evidence>
<evidence type="ECO:0000256" key="2">
    <source>
        <dbReference type="ARBA" id="ARBA00004196"/>
    </source>
</evidence>
<keyword evidence="3" id="KW-0645">Protease</keyword>
<dbReference type="GO" id="GO:0030313">
    <property type="term" value="C:cell envelope"/>
    <property type="evidence" value="ECO:0007669"/>
    <property type="project" value="UniProtKB-SubCell"/>
</dbReference>
<dbReference type="Pfam" id="PF19425">
    <property type="entry name" value="Csd3_N2"/>
    <property type="match status" value="1"/>
</dbReference>